<reference evidence="6" key="1">
    <citation type="submission" date="2014-11" db="EMBL/GenBank/DDBJ databases">
        <authorList>
            <person name="Zhu J."/>
            <person name="Qi W."/>
            <person name="Song R."/>
        </authorList>
    </citation>
    <scope>NUCLEOTIDE SEQUENCE</scope>
</reference>
<sequence length="173" mass="19173">MATHVVLSNDVREKLLSECSEITSFLDWLESIDRRPGLDELAMKLSNLNPNIDAVENSVGYAEEGYKRHVIKENNFYELAIICWKPGQATPIHDHEGSDCAFLIVSGVSTETTYKINEEGVPFPTDLTIRKSGEICAAKEQDIHTVSNEGDVGLVELHVYTPPLSGYNIYSSG</sequence>
<evidence type="ECO:0000256" key="2">
    <source>
        <dbReference type="ARBA" id="ARBA00022723"/>
    </source>
</evidence>
<dbReference type="EMBL" id="KP211808">
    <property type="protein sequence ID" value="ANV78973.1"/>
    <property type="molecule type" value="Genomic_DNA"/>
</dbReference>
<evidence type="ECO:0000256" key="4">
    <source>
        <dbReference type="ARBA" id="ARBA00023002"/>
    </source>
</evidence>
<organism evidence="6">
    <name type="scientific">uncultured Poseidoniia archaeon</name>
    <dbReference type="NCBI Taxonomy" id="1697135"/>
    <lineage>
        <taxon>Archaea</taxon>
        <taxon>Methanobacteriati</taxon>
        <taxon>Thermoplasmatota</taxon>
        <taxon>Candidatus Poseidoniia</taxon>
        <taxon>environmental samples</taxon>
    </lineage>
</organism>
<keyword evidence="5" id="KW-0408">Iron</keyword>
<keyword evidence="3 6" id="KW-0223">Dioxygenase</keyword>
<keyword evidence="4" id="KW-0560">Oxidoreductase</keyword>
<dbReference type="PANTHER" id="PTHR12918:SF1">
    <property type="entry name" value="CYSTEINE DIOXYGENASE TYPE 1"/>
    <property type="match status" value="1"/>
</dbReference>
<dbReference type="GO" id="GO:0008198">
    <property type="term" value="F:ferrous iron binding"/>
    <property type="evidence" value="ECO:0007669"/>
    <property type="project" value="TreeGrafter"/>
</dbReference>
<proteinExistence type="inferred from homology"/>
<name>A0A1B1T9P1_9ARCH</name>
<reference evidence="6" key="2">
    <citation type="journal article" date="2015" name="ISME J.">
        <title>A new class of marine Euryarchaeota group II from the Mediterranean deep chlorophyll maximum.</title>
        <authorList>
            <person name="Martin-Cuadrado A.B."/>
            <person name="Garcia-Heredia I."/>
            <person name="Molto A.G."/>
            <person name="Lopez-Ubeda R."/>
            <person name="Kimes N."/>
            <person name="Lopez-Garcia P."/>
            <person name="Moreira D."/>
            <person name="Rodriguez-Valera F."/>
        </authorList>
    </citation>
    <scope>NUCLEOTIDE SEQUENCE</scope>
</reference>
<dbReference type="Gene3D" id="2.60.120.10">
    <property type="entry name" value="Jelly Rolls"/>
    <property type="match status" value="1"/>
</dbReference>
<dbReference type="InterPro" id="IPR011051">
    <property type="entry name" value="RmlC_Cupin_sf"/>
</dbReference>
<keyword evidence="2" id="KW-0479">Metal-binding</keyword>
<evidence type="ECO:0000256" key="5">
    <source>
        <dbReference type="ARBA" id="ARBA00023004"/>
    </source>
</evidence>
<dbReference type="CDD" id="cd10548">
    <property type="entry name" value="cupin_CDO"/>
    <property type="match status" value="1"/>
</dbReference>
<dbReference type="PANTHER" id="PTHR12918">
    <property type="entry name" value="CYSTEINE DIOXYGENASE"/>
    <property type="match status" value="1"/>
</dbReference>
<accession>A0A1B1T9P1</accession>
<evidence type="ECO:0000256" key="3">
    <source>
        <dbReference type="ARBA" id="ARBA00022964"/>
    </source>
</evidence>
<evidence type="ECO:0000313" key="6">
    <source>
        <dbReference type="EMBL" id="ANV78973.1"/>
    </source>
</evidence>
<dbReference type="AlphaFoldDB" id="A0A1B1T9P1"/>
<evidence type="ECO:0000256" key="1">
    <source>
        <dbReference type="ARBA" id="ARBA00006622"/>
    </source>
</evidence>
<dbReference type="InterPro" id="IPR010300">
    <property type="entry name" value="CDO_1"/>
</dbReference>
<dbReference type="InterPro" id="IPR014710">
    <property type="entry name" value="RmlC-like_jellyroll"/>
</dbReference>
<dbReference type="SUPFAM" id="SSF51182">
    <property type="entry name" value="RmlC-like cupins"/>
    <property type="match status" value="1"/>
</dbReference>
<comment type="similarity">
    <text evidence="1">Belongs to the cysteine dioxygenase family.</text>
</comment>
<dbReference type="Pfam" id="PF05995">
    <property type="entry name" value="CDO_I"/>
    <property type="match status" value="1"/>
</dbReference>
<dbReference type="GO" id="GO:0016702">
    <property type="term" value="F:oxidoreductase activity, acting on single donors with incorporation of molecular oxygen, incorporation of two atoms of oxygen"/>
    <property type="evidence" value="ECO:0007669"/>
    <property type="project" value="InterPro"/>
</dbReference>
<protein>
    <submittedName>
        <fullName evidence="6">Cysteine dioxygenase CDO1</fullName>
    </submittedName>
</protein>